<evidence type="ECO:0000256" key="1">
    <source>
        <dbReference type="SAM" id="MobiDB-lite"/>
    </source>
</evidence>
<accession>A0A0A8YGN7</accession>
<sequence length="21" mass="2365">MRSIPRTHPSCSSSDDYLVNV</sequence>
<name>A0A0A8YGN7_ARUDO</name>
<reference evidence="2" key="1">
    <citation type="submission" date="2014-09" db="EMBL/GenBank/DDBJ databases">
        <authorList>
            <person name="Magalhaes I.L.F."/>
            <person name="Oliveira U."/>
            <person name="Santos F.R."/>
            <person name="Vidigal T.H.D.A."/>
            <person name="Brescovit A.D."/>
            <person name="Santos A.J."/>
        </authorList>
    </citation>
    <scope>NUCLEOTIDE SEQUENCE</scope>
    <source>
        <tissue evidence="2">Shoot tissue taken approximately 20 cm above the soil surface</tissue>
    </source>
</reference>
<organism evidence="2">
    <name type="scientific">Arundo donax</name>
    <name type="common">Giant reed</name>
    <name type="synonym">Donax arundinaceus</name>
    <dbReference type="NCBI Taxonomy" id="35708"/>
    <lineage>
        <taxon>Eukaryota</taxon>
        <taxon>Viridiplantae</taxon>
        <taxon>Streptophyta</taxon>
        <taxon>Embryophyta</taxon>
        <taxon>Tracheophyta</taxon>
        <taxon>Spermatophyta</taxon>
        <taxon>Magnoliopsida</taxon>
        <taxon>Liliopsida</taxon>
        <taxon>Poales</taxon>
        <taxon>Poaceae</taxon>
        <taxon>PACMAD clade</taxon>
        <taxon>Arundinoideae</taxon>
        <taxon>Arundineae</taxon>
        <taxon>Arundo</taxon>
    </lineage>
</organism>
<dbReference type="EMBL" id="GBRH01272904">
    <property type="protein sequence ID" value="JAD24991.1"/>
    <property type="molecule type" value="Transcribed_RNA"/>
</dbReference>
<reference evidence="2" key="2">
    <citation type="journal article" date="2015" name="Data Brief">
        <title>Shoot transcriptome of the giant reed, Arundo donax.</title>
        <authorList>
            <person name="Barrero R.A."/>
            <person name="Guerrero F.D."/>
            <person name="Moolhuijzen P."/>
            <person name="Goolsby J.A."/>
            <person name="Tidwell J."/>
            <person name="Bellgard S.E."/>
            <person name="Bellgard M.I."/>
        </authorList>
    </citation>
    <scope>NUCLEOTIDE SEQUENCE</scope>
    <source>
        <tissue evidence="2">Shoot tissue taken approximately 20 cm above the soil surface</tissue>
    </source>
</reference>
<evidence type="ECO:0000313" key="2">
    <source>
        <dbReference type="EMBL" id="JAD24991.1"/>
    </source>
</evidence>
<protein>
    <submittedName>
        <fullName evidence="2">Uncharacterized protein</fullName>
    </submittedName>
</protein>
<proteinExistence type="predicted"/>
<dbReference type="AlphaFoldDB" id="A0A0A8YGN7"/>
<feature type="region of interest" description="Disordered" evidence="1">
    <location>
        <begin position="1"/>
        <end position="21"/>
    </location>
</feature>